<organism evidence="1 2">
    <name type="scientific">Rhodonia placenta</name>
    <dbReference type="NCBI Taxonomy" id="104341"/>
    <lineage>
        <taxon>Eukaryota</taxon>
        <taxon>Fungi</taxon>
        <taxon>Dikarya</taxon>
        <taxon>Basidiomycota</taxon>
        <taxon>Agaricomycotina</taxon>
        <taxon>Agaricomycetes</taxon>
        <taxon>Polyporales</taxon>
        <taxon>Adustoporiaceae</taxon>
        <taxon>Rhodonia</taxon>
    </lineage>
</organism>
<reference evidence="1" key="1">
    <citation type="submission" date="2020-11" db="EMBL/GenBank/DDBJ databases">
        <authorList>
            <person name="Koelle M."/>
            <person name="Horta M.A.C."/>
            <person name="Nowrousian M."/>
            <person name="Ohm R.A."/>
            <person name="Benz P."/>
            <person name="Pilgard A."/>
        </authorList>
    </citation>
    <scope>NUCLEOTIDE SEQUENCE</scope>
    <source>
        <strain evidence="1">FPRL280</strain>
    </source>
</reference>
<evidence type="ECO:0000313" key="1">
    <source>
        <dbReference type="EMBL" id="KAF9814790.1"/>
    </source>
</evidence>
<dbReference type="AlphaFoldDB" id="A0A8H7P361"/>
<protein>
    <submittedName>
        <fullName evidence="1">Uncharacterized protein</fullName>
    </submittedName>
</protein>
<sequence length="45" mass="4910">MGIVCGIHSLSTRAEGYRRCLCQPCSGPGLRRSPCWSEVLRTSGK</sequence>
<evidence type="ECO:0000313" key="2">
    <source>
        <dbReference type="Proteomes" id="UP000639403"/>
    </source>
</evidence>
<dbReference type="Proteomes" id="UP000639403">
    <property type="component" value="Unassembled WGS sequence"/>
</dbReference>
<proteinExistence type="predicted"/>
<dbReference type="EMBL" id="JADOXO010000081">
    <property type="protein sequence ID" value="KAF9814790.1"/>
    <property type="molecule type" value="Genomic_DNA"/>
</dbReference>
<comment type="caution">
    <text evidence="1">The sequence shown here is derived from an EMBL/GenBank/DDBJ whole genome shotgun (WGS) entry which is preliminary data.</text>
</comment>
<reference evidence="1" key="2">
    <citation type="journal article" name="Front. Microbiol.">
        <title>Degradative Capacity of Two Strains of Rhodonia placenta: From Phenotype to Genotype.</title>
        <authorList>
            <person name="Kolle M."/>
            <person name="Horta M.A.C."/>
            <person name="Nowrousian M."/>
            <person name="Ohm R.A."/>
            <person name="Benz J.P."/>
            <person name="Pilgard A."/>
        </authorList>
    </citation>
    <scope>NUCLEOTIDE SEQUENCE</scope>
    <source>
        <strain evidence="1">FPRL280</strain>
    </source>
</reference>
<name>A0A8H7P361_9APHY</name>
<gene>
    <name evidence="1" type="ORF">IEO21_04948</name>
</gene>
<accession>A0A8H7P361</accession>